<organism evidence="2">
    <name type="scientific">Strongyloides ratti</name>
    <name type="common">Parasitic roundworm</name>
    <dbReference type="NCBI Taxonomy" id="34506"/>
    <lineage>
        <taxon>Eukaryota</taxon>
        <taxon>Metazoa</taxon>
        <taxon>Ecdysozoa</taxon>
        <taxon>Nematoda</taxon>
        <taxon>Chromadorea</taxon>
        <taxon>Rhabditida</taxon>
        <taxon>Tylenchina</taxon>
        <taxon>Panagrolaimomorpha</taxon>
        <taxon>Strongyloidoidea</taxon>
        <taxon>Strongyloididae</taxon>
        <taxon>Strongyloides</taxon>
    </lineage>
</organism>
<dbReference type="EMBL" id="LN609528">
    <property type="protein sequence ID" value="CEF62946.1"/>
    <property type="molecule type" value="Genomic_DNA"/>
</dbReference>
<dbReference type="WBParaSite" id="SRAE_1000121300.1">
    <property type="protein sequence ID" value="SRAE_1000121300.1"/>
    <property type="gene ID" value="WBGene00257816"/>
</dbReference>
<dbReference type="Proteomes" id="UP000035682">
    <property type="component" value="Unplaced"/>
</dbReference>
<evidence type="ECO:0000313" key="3">
    <source>
        <dbReference type="Proteomes" id="UP000035682"/>
    </source>
</evidence>
<dbReference type="CTD" id="36375311"/>
<evidence type="ECO:0000256" key="1">
    <source>
        <dbReference type="SAM" id="SignalP"/>
    </source>
</evidence>
<feature type="chain" id="PRO_5015030255" evidence="1">
    <location>
        <begin position="20"/>
        <end position="94"/>
    </location>
</feature>
<reference evidence="4" key="2">
    <citation type="submission" date="2020-12" db="UniProtKB">
        <authorList>
            <consortium name="WormBaseParasite"/>
        </authorList>
    </citation>
    <scope>IDENTIFICATION</scope>
</reference>
<dbReference type="GeneID" id="36375311"/>
<evidence type="ECO:0000313" key="4">
    <source>
        <dbReference type="WBParaSite" id="SRAE_1000121300.1"/>
    </source>
</evidence>
<dbReference type="AlphaFoldDB" id="A0A090KZT5"/>
<reference evidence="2 3" key="1">
    <citation type="submission" date="2014-09" db="EMBL/GenBank/DDBJ databases">
        <authorList>
            <person name="Martin A.A."/>
        </authorList>
    </citation>
    <scope>NUCLEOTIDE SEQUENCE</scope>
    <source>
        <strain evidence="3">ED321</strain>
        <strain evidence="2">ED321 Heterogonic</strain>
    </source>
</reference>
<feature type="signal peptide" evidence="1">
    <location>
        <begin position="1"/>
        <end position="19"/>
    </location>
</feature>
<dbReference type="RefSeq" id="XP_024502148.1">
    <property type="nucleotide sequence ID" value="XM_024648139.1"/>
</dbReference>
<proteinExistence type="predicted"/>
<name>A0A090KZT5_STRRB</name>
<keyword evidence="1" id="KW-0732">Signal</keyword>
<evidence type="ECO:0000313" key="5">
    <source>
        <dbReference type="WormBase" id="SRAE_1000121300"/>
    </source>
</evidence>
<keyword evidence="3" id="KW-1185">Reference proteome</keyword>
<sequence length="94" mass="9831">MAHFLKTIIFFTLFALLNAQLYNGWNFGRYYATAPASMALVHPPAVAVPYMRPVVAAPAVSVVGAPAVPVAVPGYAPFAASAVLLGSNKGVKKN</sequence>
<gene>
    <name evidence="2 4 5" type="ORF">SRAE_1000121300</name>
</gene>
<dbReference type="WormBase" id="SRAE_1000121300">
    <property type="protein sequence ID" value="SRP09774"/>
    <property type="gene ID" value="WBGene00257816"/>
</dbReference>
<evidence type="ECO:0000313" key="2">
    <source>
        <dbReference type="EMBL" id="CEF62946.1"/>
    </source>
</evidence>
<protein>
    <submittedName>
        <fullName evidence="2 4">Uncharacterized protein</fullName>
    </submittedName>
</protein>
<accession>A0A090KZT5</accession>